<dbReference type="AlphaFoldDB" id="A0A5B7J5Z2"/>
<comment type="caution">
    <text evidence="1">The sequence shown here is derived from an EMBL/GenBank/DDBJ whole genome shotgun (WGS) entry which is preliminary data.</text>
</comment>
<accession>A0A5B7J5Z2</accession>
<dbReference type="Proteomes" id="UP000324222">
    <property type="component" value="Unassembled WGS sequence"/>
</dbReference>
<gene>
    <name evidence="1" type="ORF">E2C01_083259</name>
</gene>
<proteinExistence type="predicted"/>
<organism evidence="1 2">
    <name type="scientific">Portunus trituberculatus</name>
    <name type="common">Swimming crab</name>
    <name type="synonym">Neptunus trituberculatus</name>
    <dbReference type="NCBI Taxonomy" id="210409"/>
    <lineage>
        <taxon>Eukaryota</taxon>
        <taxon>Metazoa</taxon>
        <taxon>Ecdysozoa</taxon>
        <taxon>Arthropoda</taxon>
        <taxon>Crustacea</taxon>
        <taxon>Multicrustacea</taxon>
        <taxon>Malacostraca</taxon>
        <taxon>Eumalacostraca</taxon>
        <taxon>Eucarida</taxon>
        <taxon>Decapoda</taxon>
        <taxon>Pleocyemata</taxon>
        <taxon>Brachyura</taxon>
        <taxon>Eubrachyura</taxon>
        <taxon>Portunoidea</taxon>
        <taxon>Portunidae</taxon>
        <taxon>Portuninae</taxon>
        <taxon>Portunus</taxon>
    </lineage>
</organism>
<name>A0A5B7J5Z2_PORTR</name>
<protein>
    <submittedName>
        <fullName evidence="1">Uncharacterized protein</fullName>
    </submittedName>
</protein>
<dbReference type="EMBL" id="VSRR010077567">
    <property type="protein sequence ID" value="MPC88358.1"/>
    <property type="molecule type" value="Genomic_DNA"/>
</dbReference>
<keyword evidence="2" id="KW-1185">Reference proteome</keyword>
<evidence type="ECO:0000313" key="1">
    <source>
        <dbReference type="EMBL" id="MPC88358.1"/>
    </source>
</evidence>
<reference evidence="1 2" key="1">
    <citation type="submission" date="2019-05" db="EMBL/GenBank/DDBJ databases">
        <title>Another draft genome of Portunus trituberculatus and its Hox gene families provides insights of decapod evolution.</title>
        <authorList>
            <person name="Jeong J.-H."/>
            <person name="Song I."/>
            <person name="Kim S."/>
            <person name="Choi T."/>
            <person name="Kim D."/>
            <person name="Ryu S."/>
            <person name="Kim W."/>
        </authorList>
    </citation>
    <scope>NUCLEOTIDE SEQUENCE [LARGE SCALE GENOMIC DNA]</scope>
    <source>
        <tissue evidence="1">Muscle</tissue>
    </source>
</reference>
<evidence type="ECO:0000313" key="2">
    <source>
        <dbReference type="Proteomes" id="UP000324222"/>
    </source>
</evidence>
<sequence length="133" mass="15179">MGVNPRRDEEEEDNSNFYTIVPAVTVTENYLLKTQICEMVSAKCQPWTFKTATPEFLHGFNHPVIPVSAQSHQKQHPFPSCHLHSHIPQFPQHHLHHFISISGILHSSTTLSTVSSSPMSHIWHTLLRDSDHL</sequence>